<evidence type="ECO:0000259" key="3">
    <source>
        <dbReference type="Pfam" id="PF01551"/>
    </source>
</evidence>
<dbReference type="EMBL" id="MEWU01000035">
    <property type="protein sequence ID" value="OGC82841.1"/>
    <property type="molecule type" value="Genomic_DNA"/>
</dbReference>
<protein>
    <recommendedName>
        <fullName evidence="3">M23ase beta-sheet core domain-containing protein</fullName>
    </recommendedName>
</protein>
<dbReference type="Gene3D" id="6.10.250.3150">
    <property type="match status" value="1"/>
</dbReference>
<evidence type="ECO:0000256" key="1">
    <source>
        <dbReference type="ARBA" id="ARBA00022729"/>
    </source>
</evidence>
<comment type="caution">
    <text evidence="4">The sequence shown here is derived from an EMBL/GenBank/DDBJ whole genome shotgun (WGS) entry which is preliminary data.</text>
</comment>
<dbReference type="Gene3D" id="2.70.70.10">
    <property type="entry name" value="Glucose Permease (Domain IIA)"/>
    <property type="match status" value="1"/>
</dbReference>
<gene>
    <name evidence="4" type="ORF">A3D68_02570</name>
</gene>
<dbReference type="InterPro" id="IPR016047">
    <property type="entry name" value="M23ase_b-sheet_dom"/>
</dbReference>
<accession>A0A1F4XMC4</accession>
<keyword evidence="1" id="KW-0732">Signal</keyword>
<dbReference type="PANTHER" id="PTHR21666">
    <property type="entry name" value="PEPTIDASE-RELATED"/>
    <property type="match status" value="1"/>
</dbReference>
<dbReference type="Proteomes" id="UP000177564">
    <property type="component" value="Unassembled WGS sequence"/>
</dbReference>
<dbReference type="STRING" id="1797240.A3D68_02570"/>
<dbReference type="Pfam" id="PF01551">
    <property type="entry name" value="Peptidase_M23"/>
    <property type="match status" value="1"/>
</dbReference>
<evidence type="ECO:0000313" key="4">
    <source>
        <dbReference type="EMBL" id="OGC82841.1"/>
    </source>
</evidence>
<sequence length="428" mass="46416">MSRGRAVVILCVLFGVLWAITTYADTASDIKAQIDASAQQIAQLKTEIALLQTELNSASEQKQTLQTAVKALDLNIQKITKNISLTNAQITQKDKEISSLSGSITTTVGNIGARKKEIADSLRELELLDAQPIVVALIGGATLSELFDKAATLERVRTGLQNHVYELSSLKVSYETDKNIAEKKRKELDNLKTNLNQEKQGLAIAREAQNQLLTETKNKESTYQAQIAKKQAEEIKFEQDLLNFESQLNLLVNPGSFAAAQAGILMWPLDSVHITQYFGNTDFSTQNPQIYNGKGHNAIDLRASPGTLVRSARGGVVRGAGNTDLTCPGASYGKWVFIDHDNGLSTIYAHLATYLVGQGEKVSQGQVIGYSDTTGYSTGPHLHFGVYASAGAKITSFPSISCKGKVYTMPVADLSAYLNPLSYLPTLL</sequence>
<keyword evidence="2" id="KW-0175">Coiled coil</keyword>
<dbReference type="InterPro" id="IPR050570">
    <property type="entry name" value="Cell_wall_metabolism_enzyme"/>
</dbReference>
<organism evidence="4 5">
    <name type="scientific">Candidatus Adlerbacteria bacterium RIFCSPHIGHO2_02_FULL_52_17</name>
    <dbReference type="NCBI Taxonomy" id="1797240"/>
    <lineage>
        <taxon>Bacteria</taxon>
        <taxon>Candidatus Adleribacteriota</taxon>
    </lineage>
</organism>
<feature type="coiled-coil region" evidence="2">
    <location>
        <begin position="174"/>
        <end position="233"/>
    </location>
</feature>
<dbReference type="AlphaFoldDB" id="A0A1F4XMC4"/>
<dbReference type="PANTHER" id="PTHR21666:SF289">
    <property type="entry name" value="L-ALA--D-GLU ENDOPEPTIDASE"/>
    <property type="match status" value="1"/>
</dbReference>
<evidence type="ECO:0000313" key="5">
    <source>
        <dbReference type="Proteomes" id="UP000177564"/>
    </source>
</evidence>
<evidence type="ECO:0000256" key="2">
    <source>
        <dbReference type="SAM" id="Coils"/>
    </source>
</evidence>
<dbReference type="CDD" id="cd12797">
    <property type="entry name" value="M23_peptidase"/>
    <property type="match status" value="1"/>
</dbReference>
<feature type="coiled-coil region" evidence="2">
    <location>
        <begin position="27"/>
        <end position="82"/>
    </location>
</feature>
<dbReference type="GO" id="GO:0004222">
    <property type="term" value="F:metalloendopeptidase activity"/>
    <property type="evidence" value="ECO:0007669"/>
    <property type="project" value="TreeGrafter"/>
</dbReference>
<feature type="domain" description="M23ase beta-sheet core" evidence="3">
    <location>
        <begin position="295"/>
        <end position="388"/>
    </location>
</feature>
<proteinExistence type="predicted"/>
<dbReference type="SUPFAM" id="SSF51261">
    <property type="entry name" value="Duplicated hybrid motif"/>
    <property type="match status" value="1"/>
</dbReference>
<reference evidence="4 5" key="1">
    <citation type="journal article" date="2016" name="Nat. Commun.">
        <title>Thousands of microbial genomes shed light on interconnected biogeochemical processes in an aquifer system.</title>
        <authorList>
            <person name="Anantharaman K."/>
            <person name="Brown C.T."/>
            <person name="Hug L.A."/>
            <person name="Sharon I."/>
            <person name="Castelle C.J."/>
            <person name="Probst A.J."/>
            <person name="Thomas B.C."/>
            <person name="Singh A."/>
            <person name="Wilkins M.J."/>
            <person name="Karaoz U."/>
            <person name="Brodie E.L."/>
            <person name="Williams K.H."/>
            <person name="Hubbard S.S."/>
            <person name="Banfield J.F."/>
        </authorList>
    </citation>
    <scope>NUCLEOTIDE SEQUENCE [LARGE SCALE GENOMIC DNA]</scope>
</reference>
<name>A0A1F4XMC4_9BACT</name>
<dbReference type="InterPro" id="IPR011055">
    <property type="entry name" value="Dup_hybrid_motif"/>
</dbReference>